<dbReference type="FunFam" id="3.30.420.10:FF:000063">
    <property type="entry name" value="Retrovirus-related Pol polyprotein from transposon 297-like Protein"/>
    <property type="match status" value="1"/>
</dbReference>
<comment type="caution">
    <text evidence="3">The sequence shown here is derived from an EMBL/GenBank/DDBJ whole genome shotgun (WGS) entry which is preliminary data.</text>
</comment>
<dbReference type="Proteomes" id="UP001152795">
    <property type="component" value="Unassembled WGS sequence"/>
</dbReference>
<dbReference type="Gene3D" id="3.30.70.270">
    <property type="match status" value="1"/>
</dbReference>
<accession>A0A6S7FNR7</accession>
<dbReference type="InterPro" id="IPR041577">
    <property type="entry name" value="RT_RNaseH_2"/>
</dbReference>
<reference evidence="3" key="1">
    <citation type="submission" date="2020-04" db="EMBL/GenBank/DDBJ databases">
        <authorList>
            <person name="Alioto T."/>
            <person name="Alioto T."/>
            <person name="Gomez Garrido J."/>
        </authorList>
    </citation>
    <scope>NUCLEOTIDE SEQUENCE</scope>
    <source>
        <strain evidence="3">A484AB</strain>
    </source>
</reference>
<dbReference type="Pfam" id="PF17919">
    <property type="entry name" value="RT_RNaseH_2"/>
    <property type="match status" value="1"/>
</dbReference>
<dbReference type="GO" id="GO:0003824">
    <property type="term" value="F:catalytic activity"/>
    <property type="evidence" value="ECO:0007669"/>
    <property type="project" value="UniProtKB-KW"/>
</dbReference>
<dbReference type="InterPro" id="IPR012337">
    <property type="entry name" value="RNaseH-like_sf"/>
</dbReference>
<dbReference type="InterPro" id="IPR043128">
    <property type="entry name" value="Rev_trsase/Diguanyl_cyclase"/>
</dbReference>
<evidence type="ECO:0000256" key="1">
    <source>
        <dbReference type="ARBA" id="ARBA00023268"/>
    </source>
</evidence>
<dbReference type="SUPFAM" id="SSF53098">
    <property type="entry name" value="Ribonuclease H-like"/>
    <property type="match status" value="1"/>
</dbReference>
<evidence type="ECO:0000256" key="2">
    <source>
        <dbReference type="SAM" id="MobiDB-lite"/>
    </source>
</evidence>
<organism evidence="3 4">
    <name type="scientific">Paramuricea clavata</name>
    <name type="common">Red gorgonian</name>
    <name type="synonym">Violescent sea-whip</name>
    <dbReference type="NCBI Taxonomy" id="317549"/>
    <lineage>
        <taxon>Eukaryota</taxon>
        <taxon>Metazoa</taxon>
        <taxon>Cnidaria</taxon>
        <taxon>Anthozoa</taxon>
        <taxon>Octocorallia</taxon>
        <taxon>Malacalcyonacea</taxon>
        <taxon>Plexauridae</taxon>
        <taxon>Paramuricea</taxon>
    </lineage>
</organism>
<dbReference type="GO" id="GO:0003676">
    <property type="term" value="F:nucleic acid binding"/>
    <property type="evidence" value="ECO:0007669"/>
    <property type="project" value="InterPro"/>
</dbReference>
<dbReference type="Gene3D" id="3.10.20.370">
    <property type="match status" value="1"/>
</dbReference>
<gene>
    <name evidence="3" type="ORF">PACLA_8A080668</name>
</gene>
<dbReference type="AlphaFoldDB" id="A0A6S7FNR7"/>
<evidence type="ECO:0000313" key="3">
    <source>
        <dbReference type="EMBL" id="CAB3978563.1"/>
    </source>
</evidence>
<dbReference type="PANTHER" id="PTHR37984">
    <property type="entry name" value="PROTEIN CBG26694"/>
    <property type="match status" value="1"/>
</dbReference>
<dbReference type="OrthoDB" id="2286242at2759"/>
<evidence type="ECO:0000313" key="4">
    <source>
        <dbReference type="Proteomes" id="UP001152795"/>
    </source>
</evidence>
<protein>
    <submittedName>
        <fullName evidence="3">Retrotransposon-like family member retr-1</fullName>
    </submittedName>
</protein>
<dbReference type="CDD" id="cd09274">
    <property type="entry name" value="RNase_HI_RT_Ty3"/>
    <property type="match status" value="1"/>
</dbReference>
<dbReference type="FunFam" id="3.10.20.370:FF:000001">
    <property type="entry name" value="Retrovirus-related Pol polyprotein from transposon 17.6-like protein"/>
    <property type="match status" value="1"/>
</dbReference>
<keyword evidence="4" id="KW-1185">Reference proteome</keyword>
<dbReference type="PROSITE" id="PS50994">
    <property type="entry name" value="INTEGRASE"/>
    <property type="match status" value="1"/>
</dbReference>
<dbReference type="InterPro" id="IPR001584">
    <property type="entry name" value="Integrase_cat-core"/>
</dbReference>
<feature type="region of interest" description="Disordered" evidence="2">
    <location>
        <begin position="442"/>
        <end position="464"/>
    </location>
</feature>
<feature type="region of interest" description="Disordered" evidence="2">
    <location>
        <begin position="481"/>
        <end position="501"/>
    </location>
</feature>
<dbReference type="GO" id="GO:0015074">
    <property type="term" value="P:DNA integration"/>
    <property type="evidence" value="ECO:0007669"/>
    <property type="project" value="InterPro"/>
</dbReference>
<dbReference type="InterPro" id="IPR050951">
    <property type="entry name" value="Retrovirus_Pol_polyprotein"/>
</dbReference>
<dbReference type="Gene3D" id="3.30.420.10">
    <property type="entry name" value="Ribonuclease H-like superfamily/Ribonuclease H"/>
    <property type="match status" value="1"/>
</dbReference>
<feature type="compositionally biased region" description="Low complexity" evidence="2">
    <location>
        <begin position="442"/>
        <end position="452"/>
    </location>
</feature>
<dbReference type="InterPro" id="IPR043502">
    <property type="entry name" value="DNA/RNA_pol_sf"/>
</dbReference>
<dbReference type="Pfam" id="PF00665">
    <property type="entry name" value="rve"/>
    <property type="match status" value="1"/>
</dbReference>
<dbReference type="SUPFAM" id="SSF56672">
    <property type="entry name" value="DNA/RNA polymerases"/>
    <property type="match status" value="1"/>
</dbReference>
<name>A0A6S7FNR7_PARCT</name>
<proteinExistence type="predicted"/>
<keyword evidence="1" id="KW-0511">Multifunctional enzyme</keyword>
<sequence length="501" mass="57307">MSEITAPLRTLLKKDIQWSWHNEHQKALERIKKVLTSSPVLHFYDINKPVTLQVDASQGGLGACLIQEGHPVIYASRSLTNAEQHYAQIEKELPAIVFACERFNQFIYGTQVTVHSDHKPLEAIIAKPLSQAPPRIQRLLIRLQKYHPTVKYVPGKFLFIADTLSRAYLPEEGEQQELNEDIEVMVHNMVTAIPASPEKMAELKEETANETPQQLKQQMVQGWPDRKHEIAQNLATYWNIRHELSEAEDIYEKVSKCATCATYRRRNQKEPMIAHQIPERPWQNLGTDLCECKGKNYLVVVDYYSKFIETALLPNKTAGTVTRHLKSIFARHGIPEELVSDNMPFNSKEFDELAKEWGFKQTTSSPTYAQSNGMSEKAVQTVKRILKKADDPYVGLVEYRNTPVTGMTYSPSQLLMSRTTRTKIPISKELLLPAVPINAQQQLEQRQNQQKQNYDKSTKPLPPLEIGESIHLRQDSIWASQDRISPQHQMDNNTDGTVVTF</sequence>
<dbReference type="EMBL" id="CACRXK020000125">
    <property type="protein sequence ID" value="CAB3978563.1"/>
    <property type="molecule type" value="Genomic_DNA"/>
</dbReference>
<dbReference type="PANTHER" id="PTHR37984:SF5">
    <property type="entry name" value="PROTEIN NYNRIN-LIKE"/>
    <property type="match status" value="1"/>
</dbReference>
<dbReference type="InterPro" id="IPR036397">
    <property type="entry name" value="RNaseH_sf"/>
</dbReference>